<dbReference type="EMBL" id="JAKEVZ010000006">
    <property type="protein sequence ID" value="MCF1751361.1"/>
    <property type="molecule type" value="Genomic_DNA"/>
</dbReference>
<dbReference type="Gene3D" id="3.90.1150.200">
    <property type="match status" value="1"/>
</dbReference>
<dbReference type="InterPro" id="IPR014922">
    <property type="entry name" value="YdhG-like"/>
</dbReference>
<gene>
    <name evidence="2" type="ORF">L0U89_09790</name>
</gene>
<protein>
    <submittedName>
        <fullName evidence="2">DUF1801 domain-containing protein</fullName>
    </submittedName>
</protein>
<name>A0ABS9BTG0_9BACT</name>
<proteinExistence type="predicted"/>
<evidence type="ECO:0000313" key="2">
    <source>
        <dbReference type="EMBL" id="MCF1751361.1"/>
    </source>
</evidence>
<organism evidence="2 3">
    <name type="scientific">Mariniradius sediminis</name>
    <dbReference type="NCBI Taxonomy" id="2909237"/>
    <lineage>
        <taxon>Bacteria</taxon>
        <taxon>Pseudomonadati</taxon>
        <taxon>Bacteroidota</taxon>
        <taxon>Cytophagia</taxon>
        <taxon>Cytophagales</taxon>
        <taxon>Cyclobacteriaceae</taxon>
        <taxon>Mariniradius</taxon>
    </lineage>
</organism>
<evidence type="ECO:0000259" key="1">
    <source>
        <dbReference type="Pfam" id="PF08818"/>
    </source>
</evidence>
<dbReference type="RefSeq" id="WP_234861352.1">
    <property type="nucleotide sequence ID" value="NZ_JAKEVZ010000006.1"/>
</dbReference>
<comment type="caution">
    <text evidence="2">The sequence shown here is derived from an EMBL/GenBank/DDBJ whole genome shotgun (WGS) entry which is preliminary data.</text>
</comment>
<sequence length="123" mass="14387">MAQRSEVLEYLEKLPEKERIALDKLRSQVQALVPMAEERLSRGVPFYYYLGKRVVGFRSSKKHLSFFIMDGRVLKDFHDKLETFDYSSTVVRFTPDKPLPEALIAQLVRARISEIDHQLTKKT</sequence>
<reference evidence="2 3" key="1">
    <citation type="submission" date="2022-01" db="EMBL/GenBank/DDBJ databases">
        <title>Mariniradius saccharolyticus sp. nov., isolated from sediment of a river.</title>
        <authorList>
            <person name="Liu H."/>
        </authorList>
    </citation>
    <scope>NUCLEOTIDE SEQUENCE [LARGE SCALE GENOMIC DNA]</scope>
    <source>
        <strain evidence="2 3">RY-2</strain>
    </source>
</reference>
<dbReference type="Pfam" id="PF08818">
    <property type="entry name" value="DUF1801"/>
    <property type="match status" value="1"/>
</dbReference>
<dbReference type="Proteomes" id="UP001201449">
    <property type="component" value="Unassembled WGS sequence"/>
</dbReference>
<evidence type="ECO:0000313" key="3">
    <source>
        <dbReference type="Proteomes" id="UP001201449"/>
    </source>
</evidence>
<dbReference type="SUPFAM" id="SSF159888">
    <property type="entry name" value="YdhG-like"/>
    <property type="match status" value="1"/>
</dbReference>
<keyword evidence="3" id="KW-1185">Reference proteome</keyword>
<accession>A0ABS9BTG0</accession>
<feature type="domain" description="YdhG-like" evidence="1">
    <location>
        <begin position="21"/>
        <end position="112"/>
    </location>
</feature>